<dbReference type="EMBL" id="BDIP01000179">
    <property type="protein sequence ID" value="GIQ80484.1"/>
    <property type="molecule type" value="Genomic_DNA"/>
</dbReference>
<name>A0A9K3CNS3_9EUKA</name>
<dbReference type="SUPFAM" id="SSF117281">
    <property type="entry name" value="Kelch motif"/>
    <property type="match status" value="1"/>
</dbReference>
<evidence type="ECO:0000313" key="2">
    <source>
        <dbReference type="Proteomes" id="UP000265618"/>
    </source>
</evidence>
<dbReference type="Proteomes" id="UP000265618">
    <property type="component" value="Unassembled WGS sequence"/>
</dbReference>
<dbReference type="Pfam" id="PF24681">
    <property type="entry name" value="Kelch_KLHDC2_KLHL20_DRC7"/>
    <property type="match status" value="1"/>
</dbReference>
<dbReference type="PANTHER" id="PTHR23244">
    <property type="entry name" value="KELCH REPEAT DOMAIN"/>
    <property type="match status" value="1"/>
</dbReference>
<dbReference type="OrthoDB" id="10251809at2759"/>
<dbReference type="InterPro" id="IPR015915">
    <property type="entry name" value="Kelch-typ_b-propeller"/>
</dbReference>
<gene>
    <name evidence="1" type="ORF">KIPB_001289</name>
</gene>
<organism evidence="1 2">
    <name type="scientific">Kipferlia bialata</name>
    <dbReference type="NCBI Taxonomy" id="797122"/>
    <lineage>
        <taxon>Eukaryota</taxon>
        <taxon>Metamonada</taxon>
        <taxon>Carpediemonas-like organisms</taxon>
        <taxon>Kipferlia</taxon>
    </lineage>
</organism>
<protein>
    <submittedName>
        <fullName evidence="1">Uncharacterized protein</fullName>
    </submittedName>
</protein>
<comment type="caution">
    <text evidence="1">The sequence shown here is derived from an EMBL/GenBank/DDBJ whole genome shotgun (WGS) entry which is preliminary data.</text>
</comment>
<reference evidence="1 2" key="1">
    <citation type="journal article" date="2018" name="PLoS ONE">
        <title>The draft genome of Kipferlia bialata reveals reductive genome evolution in fornicate parasites.</title>
        <authorList>
            <person name="Tanifuji G."/>
            <person name="Takabayashi S."/>
            <person name="Kume K."/>
            <person name="Takagi M."/>
            <person name="Nakayama T."/>
            <person name="Kamikawa R."/>
            <person name="Inagaki Y."/>
            <person name="Hashimoto T."/>
        </authorList>
    </citation>
    <scope>NUCLEOTIDE SEQUENCE [LARGE SCALE GENOMIC DNA]</scope>
    <source>
        <strain evidence="1">NY0173</strain>
    </source>
</reference>
<dbReference type="Gene3D" id="2.120.10.80">
    <property type="entry name" value="Kelch-type beta propeller"/>
    <property type="match status" value="1"/>
</dbReference>
<accession>A0A9K3CNS3</accession>
<dbReference type="AlphaFoldDB" id="A0A9K3CNS3"/>
<proteinExistence type="predicted"/>
<sequence length="267" mass="29056">MDESVPSSPLPWQLKETTAVLVGGCAYVFGGCSSHVNYHARDNLWVYRLDTQQWMEIQKESSTKQESWPTARYSAAVFAIDSVLYVVGGVGVDCAHLPDMWALDTTSLDLDSGCVRARWTRMTDPPQKNNASVAVVLHNRAHILGGGEHDTLHMVYTPGERVGGTSLPAQGTWECLSPPAFRAYGPPTLHFDGSRRVGILGVDTDTVTLNTYDTVSGEWSETRTTSAKTLVWGSGCMLDEDTGLVHGRNGSLVLTGLEDILGDSMHE</sequence>
<evidence type="ECO:0000313" key="1">
    <source>
        <dbReference type="EMBL" id="GIQ80484.1"/>
    </source>
</evidence>
<keyword evidence="2" id="KW-1185">Reference proteome</keyword>